<sequence length="64" mass="7735">MKHKNINFYYSLLKIAKDRVVLQKFCKQCWAIKRSLTLWKLFDLQCCSFKKGLKRYFTIGSKIL</sequence>
<accession>A0A914RNJ7</accession>
<evidence type="ECO:0000313" key="2">
    <source>
        <dbReference type="WBParaSite" id="PEQ_0000639301-mRNA-1"/>
    </source>
</evidence>
<dbReference type="WBParaSite" id="PEQ_0000639301-mRNA-1">
    <property type="protein sequence ID" value="PEQ_0000639301-mRNA-1"/>
    <property type="gene ID" value="PEQ_0000639301"/>
</dbReference>
<organism evidence="1 2">
    <name type="scientific">Parascaris equorum</name>
    <name type="common">Equine roundworm</name>
    <dbReference type="NCBI Taxonomy" id="6256"/>
    <lineage>
        <taxon>Eukaryota</taxon>
        <taxon>Metazoa</taxon>
        <taxon>Ecdysozoa</taxon>
        <taxon>Nematoda</taxon>
        <taxon>Chromadorea</taxon>
        <taxon>Rhabditida</taxon>
        <taxon>Spirurina</taxon>
        <taxon>Ascaridomorpha</taxon>
        <taxon>Ascaridoidea</taxon>
        <taxon>Ascarididae</taxon>
        <taxon>Parascaris</taxon>
    </lineage>
</organism>
<keyword evidence="1" id="KW-1185">Reference proteome</keyword>
<dbReference type="Proteomes" id="UP000887564">
    <property type="component" value="Unplaced"/>
</dbReference>
<evidence type="ECO:0000313" key="1">
    <source>
        <dbReference type="Proteomes" id="UP000887564"/>
    </source>
</evidence>
<protein>
    <submittedName>
        <fullName evidence="2">Uncharacterized protein</fullName>
    </submittedName>
</protein>
<reference evidence="2" key="1">
    <citation type="submission" date="2022-11" db="UniProtKB">
        <authorList>
            <consortium name="WormBaseParasite"/>
        </authorList>
    </citation>
    <scope>IDENTIFICATION</scope>
</reference>
<dbReference type="AlphaFoldDB" id="A0A914RNJ7"/>
<name>A0A914RNJ7_PAREQ</name>
<proteinExistence type="predicted"/>